<dbReference type="GO" id="GO:0003700">
    <property type="term" value="F:DNA-binding transcription factor activity"/>
    <property type="evidence" value="ECO:0007669"/>
    <property type="project" value="TreeGrafter"/>
</dbReference>
<dbReference type="RefSeq" id="WP_227903382.1">
    <property type="nucleotide sequence ID" value="NZ_CP094984.1"/>
</dbReference>
<organism evidence="7 10">
    <name type="scientific">Arthrobacter zhangbolii</name>
    <dbReference type="NCBI Taxonomy" id="2886936"/>
    <lineage>
        <taxon>Bacteria</taxon>
        <taxon>Bacillati</taxon>
        <taxon>Actinomycetota</taxon>
        <taxon>Actinomycetes</taxon>
        <taxon>Micrococcales</taxon>
        <taxon>Micrococcaceae</taxon>
        <taxon>Arthrobacter</taxon>
    </lineage>
</organism>
<dbReference type="InterPro" id="IPR001647">
    <property type="entry name" value="HTH_TetR"/>
</dbReference>
<feature type="DNA-binding region" description="H-T-H motif" evidence="5">
    <location>
        <begin position="27"/>
        <end position="46"/>
    </location>
</feature>
<dbReference type="PANTHER" id="PTHR30055:SF175">
    <property type="entry name" value="HTH-TYPE TRANSCRIPTIONAL REPRESSOR KSTR2"/>
    <property type="match status" value="1"/>
</dbReference>
<dbReference type="PROSITE" id="PS01081">
    <property type="entry name" value="HTH_TETR_1"/>
    <property type="match status" value="1"/>
</dbReference>
<dbReference type="SUPFAM" id="SSF46689">
    <property type="entry name" value="Homeodomain-like"/>
    <property type="match status" value="1"/>
</dbReference>
<dbReference type="InterPro" id="IPR050109">
    <property type="entry name" value="HTH-type_TetR-like_transc_reg"/>
</dbReference>
<keyword evidence="3 5" id="KW-0238">DNA-binding</keyword>
<dbReference type="PRINTS" id="PR00455">
    <property type="entry name" value="HTHTETR"/>
</dbReference>
<evidence type="ECO:0000313" key="7">
    <source>
        <dbReference type="EMBL" id="MCC3273816.1"/>
    </source>
</evidence>
<dbReference type="EMBL" id="CP094984">
    <property type="protein sequence ID" value="UON91185.1"/>
    <property type="molecule type" value="Genomic_DNA"/>
</dbReference>
<keyword evidence="1" id="KW-0678">Repressor</keyword>
<reference evidence="7" key="1">
    <citation type="submission" date="2021-10" db="EMBL/GenBank/DDBJ databases">
        <title>Novel species in genus Arthrobacter.</title>
        <authorList>
            <person name="Liu Y."/>
        </authorList>
    </citation>
    <scope>NUCLEOTIDE SEQUENCE</scope>
    <source>
        <strain evidence="7">Zg-Y462</strain>
        <strain evidence="9">zg-Y462</strain>
    </source>
</reference>
<evidence type="ECO:0000256" key="5">
    <source>
        <dbReference type="PROSITE-ProRule" id="PRU00335"/>
    </source>
</evidence>
<keyword evidence="9" id="KW-1185">Reference proteome</keyword>
<evidence type="ECO:0000313" key="8">
    <source>
        <dbReference type="EMBL" id="UON91185.1"/>
    </source>
</evidence>
<dbReference type="Proteomes" id="UP001155145">
    <property type="component" value="Unassembled WGS sequence"/>
</dbReference>
<name>A0A9X1M9N0_9MICC</name>
<dbReference type="InterPro" id="IPR009057">
    <property type="entry name" value="Homeodomain-like_sf"/>
</dbReference>
<proteinExistence type="predicted"/>
<accession>A0A9X1M9N0</accession>
<keyword evidence="2" id="KW-0805">Transcription regulation</keyword>
<evidence type="ECO:0000313" key="10">
    <source>
        <dbReference type="Proteomes" id="UP001155145"/>
    </source>
</evidence>
<gene>
    <name evidence="7" type="ORF">LJ755_13890</name>
    <name evidence="8" type="ORF">MUK71_11260</name>
</gene>
<dbReference type="Proteomes" id="UP000829758">
    <property type="component" value="Chromosome"/>
</dbReference>
<dbReference type="Gene3D" id="1.10.10.60">
    <property type="entry name" value="Homeodomain-like"/>
    <property type="match status" value="1"/>
</dbReference>
<dbReference type="InterPro" id="IPR036271">
    <property type="entry name" value="Tet_transcr_reg_TetR-rel_C_sf"/>
</dbReference>
<dbReference type="InterPro" id="IPR023772">
    <property type="entry name" value="DNA-bd_HTH_TetR-type_CS"/>
</dbReference>
<sequence length="192" mass="21910">MKTMNIKEELARTSVELFARQGYAKTSVQQIVDAAGVTKGALYHYFNSKDDLLFDIYDRILTLQHEHLTEIISRGLPAAETMRLVCEDLVSTSIDWIREGTVFFRSQHMLSEDRLEEVQRRRREFNKAFTGILVRGQEDGVFRTDIPIPVLAANFFSDPHYLSYWYSPGGAISREAVAAQLTDLYLAGLQAK</sequence>
<keyword evidence="4" id="KW-0804">Transcription</keyword>
<evidence type="ECO:0000256" key="2">
    <source>
        <dbReference type="ARBA" id="ARBA00023015"/>
    </source>
</evidence>
<dbReference type="SUPFAM" id="SSF48498">
    <property type="entry name" value="Tetracyclin repressor-like, C-terminal domain"/>
    <property type="match status" value="1"/>
</dbReference>
<evidence type="ECO:0000259" key="6">
    <source>
        <dbReference type="PROSITE" id="PS50977"/>
    </source>
</evidence>
<evidence type="ECO:0000313" key="9">
    <source>
        <dbReference type="Proteomes" id="UP000829758"/>
    </source>
</evidence>
<dbReference type="AlphaFoldDB" id="A0A9X1M9N0"/>
<evidence type="ECO:0000256" key="3">
    <source>
        <dbReference type="ARBA" id="ARBA00023125"/>
    </source>
</evidence>
<dbReference type="Pfam" id="PF17932">
    <property type="entry name" value="TetR_C_24"/>
    <property type="match status" value="1"/>
</dbReference>
<evidence type="ECO:0000256" key="4">
    <source>
        <dbReference type="ARBA" id="ARBA00023163"/>
    </source>
</evidence>
<dbReference type="Gene3D" id="1.10.357.10">
    <property type="entry name" value="Tetracycline Repressor, domain 2"/>
    <property type="match status" value="1"/>
</dbReference>
<dbReference type="PANTHER" id="PTHR30055">
    <property type="entry name" value="HTH-TYPE TRANSCRIPTIONAL REGULATOR RUTR"/>
    <property type="match status" value="1"/>
</dbReference>
<dbReference type="EMBL" id="JAJFZT010000009">
    <property type="protein sequence ID" value="MCC3273816.1"/>
    <property type="molecule type" value="Genomic_DNA"/>
</dbReference>
<dbReference type="GO" id="GO:0000976">
    <property type="term" value="F:transcription cis-regulatory region binding"/>
    <property type="evidence" value="ECO:0007669"/>
    <property type="project" value="TreeGrafter"/>
</dbReference>
<evidence type="ECO:0000256" key="1">
    <source>
        <dbReference type="ARBA" id="ARBA00022491"/>
    </source>
</evidence>
<dbReference type="Pfam" id="PF00440">
    <property type="entry name" value="TetR_N"/>
    <property type="match status" value="1"/>
</dbReference>
<dbReference type="PROSITE" id="PS50977">
    <property type="entry name" value="HTH_TETR_2"/>
    <property type="match status" value="1"/>
</dbReference>
<protein>
    <submittedName>
        <fullName evidence="7">TetR/AcrR family transcriptional regulator</fullName>
    </submittedName>
</protein>
<dbReference type="InterPro" id="IPR041490">
    <property type="entry name" value="KstR2_TetR_C"/>
</dbReference>
<feature type="domain" description="HTH tetR-type" evidence="6">
    <location>
        <begin position="4"/>
        <end position="64"/>
    </location>
</feature>